<organism evidence="2 3">
    <name type="scientific">Venustampulla echinocandica</name>
    <dbReference type="NCBI Taxonomy" id="2656787"/>
    <lineage>
        <taxon>Eukaryota</taxon>
        <taxon>Fungi</taxon>
        <taxon>Dikarya</taxon>
        <taxon>Ascomycota</taxon>
        <taxon>Pezizomycotina</taxon>
        <taxon>Leotiomycetes</taxon>
        <taxon>Helotiales</taxon>
        <taxon>Pleuroascaceae</taxon>
        <taxon>Venustampulla</taxon>
    </lineage>
</organism>
<evidence type="ECO:0000256" key="1">
    <source>
        <dbReference type="SAM" id="MobiDB-lite"/>
    </source>
</evidence>
<dbReference type="RefSeq" id="XP_031873195.1">
    <property type="nucleotide sequence ID" value="XM_032009141.1"/>
</dbReference>
<name>A0A370TYD3_9HELO</name>
<dbReference type="OrthoDB" id="5373017at2759"/>
<dbReference type="AlphaFoldDB" id="A0A370TYD3"/>
<evidence type="ECO:0000313" key="2">
    <source>
        <dbReference type="EMBL" id="RDL40539.1"/>
    </source>
</evidence>
<evidence type="ECO:0000313" key="3">
    <source>
        <dbReference type="Proteomes" id="UP000254866"/>
    </source>
</evidence>
<keyword evidence="3" id="KW-1185">Reference proteome</keyword>
<feature type="compositionally biased region" description="Basic and acidic residues" evidence="1">
    <location>
        <begin position="180"/>
        <end position="198"/>
    </location>
</feature>
<feature type="compositionally biased region" description="Low complexity" evidence="1">
    <location>
        <begin position="1"/>
        <end position="22"/>
    </location>
</feature>
<feature type="compositionally biased region" description="Basic and acidic residues" evidence="1">
    <location>
        <begin position="126"/>
        <end position="141"/>
    </location>
</feature>
<dbReference type="EMBL" id="NPIC01000001">
    <property type="protein sequence ID" value="RDL40539.1"/>
    <property type="molecule type" value="Genomic_DNA"/>
</dbReference>
<protein>
    <submittedName>
        <fullName evidence="2">Uncharacterized protein</fullName>
    </submittedName>
</protein>
<feature type="compositionally biased region" description="Polar residues" evidence="1">
    <location>
        <begin position="423"/>
        <end position="436"/>
    </location>
</feature>
<proteinExistence type="predicted"/>
<feature type="compositionally biased region" description="Polar residues" evidence="1">
    <location>
        <begin position="386"/>
        <end position="402"/>
    </location>
</feature>
<dbReference type="Proteomes" id="UP000254866">
    <property type="component" value="Unassembled WGS sequence"/>
</dbReference>
<dbReference type="GeneID" id="43593367"/>
<gene>
    <name evidence="2" type="ORF">BP5553_00518</name>
</gene>
<feature type="region of interest" description="Disordered" evidence="1">
    <location>
        <begin position="118"/>
        <end position="229"/>
    </location>
</feature>
<reference evidence="2 3" key="1">
    <citation type="journal article" date="2018" name="IMA Fungus">
        <title>IMA Genome-F 9: Draft genome sequence of Annulohypoxylon stygium, Aspergillus mulundensis, Berkeleyomyces basicola (syn. Thielaviopsis basicola), Ceratocystis smalleyi, two Cercospora beticola strains, Coleophoma cylindrospora, Fusarium fracticaudum, Phialophora cf. hyalina, and Morchella septimelata.</title>
        <authorList>
            <person name="Wingfield B.D."/>
            <person name="Bills G.F."/>
            <person name="Dong Y."/>
            <person name="Huang W."/>
            <person name="Nel W.J."/>
            <person name="Swalarsk-Parry B.S."/>
            <person name="Vaghefi N."/>
            <person name="Wilken P.M."/>
            <person name="An Z."/>
            <person name="de Beer Z.W."/>
            <person name="De Vos L."/>
            <person name="Chen L."/>
            <person name="Duong T.A."/>
            <person name="Gao Y."/>
            <person name="Hammerbacher A."/>
            <person name="Kikkert J.R."/>
            <person name="Li Y."/>
            <person name="Li H."/>
            <person name="Li K."/>
            <person name="Li Q."/>
            <person name="Liu X."/>
            <person name="Ma X."/>
            <person name="Naidoo K."/>
            <person name="Pethybridge S.J."/>
            <person name="Sun J."/>
            <person name="Steenkamp E.T."/>
            <person name="van der Nest M.A."/>
            <person name="van Wyk S."/>
            <person name="Wingfield M.J."/>
            <person name="Xiong C."/>
            <person name="Yue Q."/>
            <person name="Zhang X."/>
        </authorList>
    </citation>
    <scope>NUCLEOTIDE SEQUENCE [LARGE SCALE GENOMIC DNA]</scope>
    <source>
        <strain evidence="2 3">BP 5553</strain>
    </source>
</reference>
<feature type="compositionally biased region" description="Acidic residues" evidence="1">
    <location>
        <begin position="202"/>
        <end position="215"/>
    </location>
</feature>
<accession>A0A370TYD3</accession>
<comment type="caution">
    <text evidence="2">The sequence shown here is derived from an EMBL/GenBank/DDBJ whole genome shotgun (WGS) entry which is preliminary data.</text>
</comment>
<dbReference type="STRING" id="2656787.A0A370TYD3"/>
<feature type="region of interest" description="Disordered" evidence="1">
    <location>
        <begin position="1"/>
        <end position="53"/>
    </location>
</feature>
<sequence>MANLSYDSSSSSTPHPSDFPSDQAELLRDLAFHGYGDAGSNGPGPEHANGEASSSLVEYMASLNAYATAGHSNGFENMEDSIALLESLANFDQGSSNVDHLTPPVSNDHFASLLQAAATAGGQEAARQDSNQRPKSPKDDASTFFKRTFPPPTQTTGKRKRAEAQPSRTLGFLLPTKRQKTLEREATERELENERDIWGPDDIGDEDDDEDEDESTAPRYERPASATADARALGVHSAAALFRRPSAASKKYTRPPMSKLFTSLHIGPEQFLHLQAAAKAYMLDEKYPERSECVGSKSKGDTDMVKLNLFGCVEAFLEDEGWGERCFGPNSVGAKERKLKWPQMKNKIISLVTPLLRRMVTNERQRQYAISTRKSKRKSPAKIPSENPQSNGQPTRSCSPSPYSDIDPKLNQYHYNPDARFSTDATQAQASSQNSVEPEGLPSSTDKEASITYQINILKDNRRIKPKVTLTPATCPGFPSFVQHIYNLLDDGKLIPNTIKALGPDGQVDVEDEESWVELVDLVKGQEWMDGQVKIIVELDDDES</sequence>
<feature type="region of interest" description="Disordered" evidence="1">
    <location>
        <begin position="363"/>
        <end position="448"/>
    </location>
</feature>